<evidence type="ECO:0000256" key="2">
    <source>
        <dbReference type="ARBA" id="ARBA00022723"/>
    </source>
</evidence>
<dbReference type="PANTHER" id="PTHR23226:SF416">
    <property type="entry name" value="FI01424P"/>
    <property type="match status" value="1"/>
</dbReference>
<keyword evidence="8" id="KW-1185">Reference proteome</keyword>
<keyword evidence="4" id="KW-0863">Zinc-finger</keyword>
<protein>
    <submittedName>
        <fullName evidence="7">Uncharacterized protein</fullName>
    </submittedName>
</protein>
<reference evidence="7" key="2">
    <citation type="submission" date="2025-09" db="UniProtKB">
        <authorList>
            <consortium name="Ensembl"/>
        </authorList>
    </citation>
    <scope>IDENTIFICATION</scope>
</reference>
<dbReference type="InterPro" id="IPR036236">
    <property type="entry name" value="Znf_C2H2_sf"/>
</dbReference>
<dbReference type="Gene3D" id="3.30.160.60">
    <property type="entry name" value="Classic Zinc Finger"/>
    <property type="match status" value="2"/>
</dbReference>
<keyword evidence="6" id="KW-0539">Nucleus</keyword>
<evidence type="ECO:0000256" key="1">
    <source>
        <dbReference type="ARBA" id="ARBA00004123"/>
    </source>
</evidence>
<reference evidence="7" key="1">
    <citation type="submission" date="2025-08" db="UniProtKB">
        <authorList>
            <consortium name="Ensembl"/>
        </authorList>
    </citation>
    <scope>IDENTIFICATION</scope>
</reference>
<dbReference type="SMART" id="SM00355">
    <property type="entry name" value="ZnF_C2H2"/>
    <property type="match status" value="2"/>
</dbReference>
<dbReference type="SUPFAM" id="SSF57667">
    <property type="entry name" value="beta-beta-alpha zinc fingers"/>
    <property type="match status" value="1"/>
</dbReference>
<dbReference type="GO" id="GO:0000978">
    <property type="term" value="F:RNA polymerase II cis-regulatory region sequence-specific DNA binding"/>
    <property type="evidence" value="ECO:0007669"/>
    <property type="project" value="TreeGrafter"/>
</dbReference>
<dbReference type="GO" id="GO:0000981">
    <property type="term" value="F:DNA-binding transcription factor activity, RNA polymerase II-specific"/>
    <property type="evidence" value="ECO:0007669"/>
    <property type="project" value="TreeGrafter"/>
</dbReference>
<accession>A0A8C3MI25</accession>
<organism evidence="7 8">
    <name type="scientific">Geospiza parvula</name>
    <name type="common">Small tree-finch</name>
    <name type="synonym">Camarhynchus parvulus</name>
    <dbReference type="NCBI Taxonomy" id="87175"/>
    <lineage>
        <taxon>Eukaryota</taxon>
        <taxon>Metazoa</taxon>
        <taxon>Chordata</taxon>
        <taxon>Craniata</taxon>
        <taxon>Vertebrata</taxon>
        <taxon>Euteleostomi</taxon>
        <taxon>Archelosauria</taxon>
        <taxon>Archosauria</taxon>
        <taxon>Dinosauria</taxon>
        <taxon>Saurischia</taxon>
        <taxon>Theropoda</taxon>
        <taxon>Coelurosauria</taxon>
        <taxon>Aves</taxon>
        <taxon>Neognathae</taxon>
        <taxon>Neoaves</taxon>
        <taxon>Telluraves</taxon>
        <taxon>Australaves</taxon>
        <taxon>Passeriformes</taxon>
        <taxon>Thraupidae</taxon>
        <taxon>Camarhynchus</taxon>
    </lineage>
</organism>
<proteinExistence type="predicted"/>
<dbReference type="Pfam" id="PF13465">
    <property type="entry name" value="zf-H2C2_2"/>
    <property type="match status" value="1"/>
</dbReference>
<dbReference type="FunFam" id="3.30.160.60:FF:002343">
    <property type="entry name" value="Zinc finger protein 33A"/>
    <property type="match status" value="1"/>
</dbReference>
<name>A0A8C3MI25_GEOPR</name>
<evidence type="ECO:0000313" key="7">
    <source>
        <dbReference type="Ensembl" id="ENSCPVP00000004713.2"/>
    </source>
</evidence>
<evidence type="ECO:0000256" key="4">
    <source>
        <dbReference type="ARBA" id="ARBA00022771"/>
    </source>
</evidence>
<comment type="subcellular location">
    <subcellularLocation>
        <location evidence="1">Nucleus</location>
    </subcellularLocation>
</comment>
<evidence type="ECO:0000256" key="5">
    <source>
        <dbReference type="ARBA" id="ARBA00022833"/>
    </source>
</evidence>
<evidence type="ECO:0000256" key="3">
    <source>
        <dbReference type="ARBA" id="ARBA00022737"/>
    </source>
</evidence>
<evidence type="ECO:0000313" key="8">
    <source>
        <dbReference type="Proteomes" id="UP000694382"/>
    </source>
</evidence>
<keyword evidence="2" id="KW-0479">Metal-binding</keyword>
<sequence>MCAPFTSFHLLQHQRIHTEERPFVCPDCGKGFKHKFTLITHQRIHTGERPYECPQCGKSFTCSSHLTRHQRSHWSFVHSSKSIPRLETPVPFPAPANDMMWDGRT</sequence>
<dbReference type="GO" id="GO:0005634">
    <property type="term" value="C:nucleus"/>
    <property type="evidence" value="ECO:0007669"/>
    <property type="project" value="UniProtKB-SubCell"/>
</dbReference>
<keyword evidence="3" id="KW-0677">Repeat</keyword>
<accession>A0A8U8B313</accession>
<dbReference type="PROSITE" id="PS50157">
    <property type="entry name" value="ZINC_FINGER_C2H2_2"/>
    <property type="match status" value="2"/>
</dbReference>
<evidence type="ECO:0000256" key="6">
    <source>
        <dbReference type="ARBA" id="ARBA00023242"/>
    </source>
</evidence>
<dbReference type="GO" id="GO:0008270">
    <property type="term" value="F:zinc ion binding"/>
    <property type="evidence" value="ECO:0007669"/>
    <property type="project" value="UniProtKB-KW"/>
</dbReference>
<dbReference type="AlphaFoldDB" id="A0A8C3MI25"/>
<dbReference type="FunFam" id="3.30.160.60:FF:000690">
    <property type="entry name" value="Zinc finger protein 354C"/>
    <property type="match status" value="1"/>
</dbReference>
<dbReference type="InterPro" id="IPR013087">
    <property type="entry name" value="Znf_C2H2_type"/>
</dbReference>
<dbReference type="Ensembl" id="ENSCPVT00000004878.2">
    <property type="protein sequence ID" value="ENSCPVP00000004713.2"/>
    <property type="gene ID" value="ENSCPVG00000003474.2"/>
</dbReference>
<dbReference type="Proteomes" id="UP000694382">
    <property type="component" value="Unassembled WGS sequence"/>
</dbReference>
<keyword evidence="5" id="KW-0862">Zinc</keyword>
<dbReference type="PROSITE" id="PS00028">
    <property type="entry name" value="ZINC_FINGER_C2H2_1"/>
    <property type="match status" value="2"/>
</dbReference>
<dbReference type="PANTHER" id="PTHR23226">
    <property type="entry name" value="ZINC FINGER AND SCAN DOMAIN-CONTAINING"/>
    <property type="match status" value="1"/>
</dbReference>